<evidence type="ECO:0000313" key="6">
    <source>
        <dbReference type="Proteomes" id="UP000008311"/>
    </source>
</evidence>
<feature type="domain" description="EF-hand" evidence="4">
    <location>
        <begin position="259"/>
        <end position="294"/>
    </location>
</feature>
<dbReference type="EMBL" id="EQ973990">
    <property type="protein sequence ID" value="EEF36123.1"/>
    <property type="molecule type" value="Genomic_DNA"/>
</dbReference>
<dbReference type="InterPro" id="IPR002048">
    <property type="entry name" value="EF_hand_dom"/>
</dbReference>
<evidence type="ECO:0000259" key="4">
    <source>
        <dbReference type="PROSITE" id="PS50222"/>
    </source>
</evidence>
<dbReference type="Proteomes" id="UP000008311">
    <property type="component" value="Unassembled WGS sequence"/>
</dbReference>
<evidence type="ECO:0000256" key="2">
    <source>
        <dbReference type="ARBA" id="ARBA00022737"/>
    </source>
</evidence>
<proteinExistence type="predicted"/>
<feature type="domain" description="EF-hand" evidence="4">
    <location>
        <begin position="185"/>
        <end position="211"/>
    </location>
</feature>
<keyword evidence="6" id="KW-1185">Reference proteome</keyword>
<keyword evidence="2" id="KW-0677">Repeat</keyword>
<keyword evidence="1" id="KW-0479">Metal-binding</keyword>
<dbReference type="InterPro" id="IPR018247">
    <property type="entry name" value="EF_Hand_1_Ca_BS"/>
</dbReference>
<dbReference type="PANTHER" id="PTHR10827">
    <property type="entry name" value="RETICULOCALBIN"/>
    <property type="match status" value="1"/>
</dbReference>
<name>B9SJT5_RICCO</name>
<dbReference type="InterPro" id="IPR011992">
    <property type="entry name" value="EF-hand-dom_pair"/>
</dbReference>
<dbReference type="Pfam" id="PF13499">
    <property type="entry name" value="EF-hand_7"/>
    <property type="match status" value="1"/>
</dbReference>
<dbReference type="KEGG" id="rcu:8275055"/>
<dbReference type="PROSITE" id="PS00018">
    <property type="entry name" value="EF_HAND_1"/>
    <property type="match status" value="4"/>
</dbReference>
<feature type="domain" description="EF-hand" evidence="4">
    <location>
        <begin position="220"/>
        <end position="250"/>
    </location>
</feature>
<organism evidence="5 6">
    <name type="scientific">Ricinus communis</name>
    <name type="common">Castor bean</name>
    <dbReference type="NCBI Taxonomy" id="3988"/>
    <lineage>
        <taxon>Eukaryota</taxon>
        <taxon>Viridiplantae</taxon>
        <taxon>Streptophyta</taxon>
        <taxon>Embryophyta</taxon>
        <taxon>Tracheophyta</taxon>
        <taxon>Spermatophyta</taxon>
        <taxon>Magnoliopsida</taxon>
        <taxon>eudicotyledons</taxon>
        <taxon>Gunneridae</taxon>
        <taxon>Pentapetalae</taxon>
        <taxon>rosids</taxon>
        <taxon>fabids</taxon>
        <taxon>Malpighiales</taxon>
        <taxon>Euphorbiaceae</taxon>
        <taxon>Acalyphoideae</taxon>
        <taxon>Acalypheae</taxon>
        <taxon>Ricinus</taxon>
    </lineage>
</organism>
<reference evidence="6" key="1">
    <citation type="journal article" date="2010" name="Nat. Biotechnol.">
        <title>Draft genome sequence of the oilseed species Ricinus communis.</title>
        <authorList>
            <person name="Chan A.P."/>
            <person name="Crabtree J."/>
            <person name="Zhao Q."/>
            <person name="Lorenzi H."/>
            <person name="Orvis J."/>
            <person name="Puiu D."/>
            <person name="Melake-Berhan A."/>
            <person name="Jones K.M."/>
            <person name="Redman J."/>
            <person name="Chen G."/>
            <person name="Cahoon E.B."/>
            <person name="Gedil M."/>
            <person name="Stanke M."/>
            <person name="Haas B.J."/>
            <person name="Wortman J.R."/>
            <person name="Fraser-Liggett C.M."/>
            <person name="Ravel J."/>
            <person name="Rabinowicz P.D."/>
        </authorList>
    </citation>
    <scope>NUCLEOTIDE SEQUENCE [LARGE SCALE GENOMIC DNA]</scope>
    <source>
        <strain evidence="6">cv. Hale</strain>
    </source>
</reference>
<dbReference type="PANTHER" id="PTHR10827:SF98">
    <property type="entry name" value="45 KDA CALCIUM-BINDING PROTEIN"/>
    <property type="match status" value="1"/>
</dbReference>
<dbReference type="Gene3D" id="1.10.238.10">
    <property type="entry name" value="EF-hand"/>
    <property type="match status" value="3"/>
</dbReference>
<protein>
    <submittedName>
        <fullName evidence="5">Reticulocalbin-2, putative</fullName>
    </submittedName>
</protein>
<dbReference type="FunCoup" id="B9SJT5">
    <property type="interactions" value="748"/>
</dbReference>
<accession>B9SJT5</accession>
<dbReference type="GO" id="GO:0005509">
    <property type="term" value="F:calcium ion binding"/>
    <property type="evidence" value="ECO:0000318"/>
    <property type="project" value="GO_Central"/>
</dbReference>
<dbReference type="InParanoid" id="B9SJT5"/>
<dbReference type="SUPFAM" id="SSF47473">
    <property type="entry name" value="EF-hand"/>
    <property type="match status" value="2"/>
</dbReference>
<dbReference type="STRING" id="3988.B9SJT5"/>
<evidence type="ECO:0000313" key="5">
    <source>
        <dbReference type="EMBL" id="EEF36123.1"/>
    </source>
</evidence>
<dbReference type="PROSITE" id="PS50222">
    <property type="entry name" value="EF_HAND_2"/>
    <property type="match status" value="3"/>
</dbReference>
<evidence type="ECO:0000256" key="3">
    <source>
        <dbReference type="ARBA" id="ARBA00022837"/>
    </source>
</evidence>
<gene>
    <name evidence="5" type="ORF">RCOM_0736370</name>
</gene>
<evidence type="ECO:0000256" key="1">
    <source>
        <dbReference type="ARBA" id="ARBA00022723"/>
    </source>
</evidence>
<dbReference type="OrthoDB" id="293868at2759"/>
<dbReference type="SMART" id="SM00054">
    <property type="entry name" value="EFh"/>
    <property type="match status" value="6"/>
</dbReference>
<dbReference type="eggNOG" id="KOG4223">
    <property type="taxonomic scope" value="Eukaryota"/>
</dbReference>
<keyword evidence="3" id="KW-0106">Calcium</keyword>
<dbReference type="AlphaFoldDB" id="B9SJT5"/>
<sequence>MAKVVAFPVLATAFVILIITSRINKHNSPSIFGLNRRLGYTFPIPTFDPLVVKIQRAAEAKGLIKKGNPIGSEERNSNIVVETENAYEYLSENGTLNMTLRLMFIFPLLDNASKDGKVSFEELQQWNKEQAIERLTYRTDKEMELHDKDGDGMINFSEYLPQFSKEDIDENSTAHGEAGWWMLQFKNADIDQNGFLDYDEFNDFLHPEDTNNDKIQRWMLREKIRLMDDDGDGKLNFAEFSMHVYSIYKIYGEFEASRSNLATAKEKFEELDTNKDEFLEVKELLPILCYLKPGELSYAKYYASYLIQEADDNGDNYLTLDEMLNHENTFYTTMYDNDDYDDDFHDEL</sequence>
<dbReference type="GO" id="GO:0005783">
    <property type="term" value="C:endoplasmic reticulum"/>
    <property type="evidence" value="ECO:0000318"/>
    <property type="project" value="GO_Central"/>
</dbReference>